<dbReference type="RefSeq" id="XP_008870056.1">
    <property type="nucleotide sequence ID" value="XM_008871834.1"/>
</dbReference>
<dbReference type="Gene3D" id="1.25.40.20">
    <property type="entry name" value="Ankyrin repeat-containing domain"/>
    <property type="match status" value="2"/>
</dbReference>
<dbReference type="Pfam" id="PF13637">
    <property type="entry name" value="Ank_4"/>
    <property type="match status" value="1"/>
</dbReference>
<dbReference type="EMBL" id="KI913963">
    <property type="protein sequence ID" value="ETW01058.1"/>
    <property type="molecule type" value="Genomic_DNA"/>
</dbReference>
<keyword evidence="1" id="KW-0812">Transmembrane</keyword>
<dbReference type="PANTHER" id="PTHR46586:SF3">
    <property type="entry name" value="ANKYRIN REPEAT-CONTAINING PROTEIN"/>
    <property type="match status" value="1"/>
</dbReference>
<dbReference type="VEuPathDB" id="FungiDB:H310_06687"/>
<evidence type="ECO:0000313" key="2">
    <source>
        <dbReference type="EMBL" id="ETW01058.1"/>
    </source>
</evidence>
<name>A0A024U626_9STRA</name>
<feature type="transmembrane region" description="Helical" evidence="1">
    <location>
        <begin position="98"/>
        <end position="120"/>
    </location>
</feature>
<dbReference type="InterPro" id="IPR052050">
    <property type="entry name" value="SecEffector_AnkRepeat"/>
</dbReference>
<dbReference type="Pfam" id="PF12796">
    <property type="entry name" value="Ank_2"/>
    <property type="match status" value="1"/>
</dbReference>
<proteinExistence type="predicted"/>
<evidence type="ECO:0000256" key="1">
    <source>
        <dbReference type="SAM" id="Phobius"/>
    </source>
</evidence>
<keyword evidence="1" id="KW-1133">Transmembrane helix</keyword>
<sequence>MDATMVLRSHDLVTLVTSFQAGWYHEDLILLPLFTGRFAVLRQVGVDGNANLELGCGLLCTSDESLRRFDAVYRPWYKTHHEIHGVRRLLRCRDSCRYVLYIHACCFGYLGVVLELIATWPKLRNMPRYLDLSAWNGQLHVVEYLQEHQYDEFATTAVDWAARHGHLEIVKYLSGPLEPPEHCTAMAMDWAAEGGHFDVVTFLHNHRSEGCTTDAIDLAAQNGHLDIVTFLAAHRTEGCTTLAMDMAAQNGHFEVVQFLHNRFPDVGCTTDAIDLAAMHGHLIIVQFLRENRQEGGTSDALNWAAENGHVDVVKYLHQQGEDNSVVTVAMDGAIQAGQLEVVQYLFYFRLDPLNMWALATARERGHRHVLEWLHGALNPSIQQLSLAVPTDSLNASTMTVPPPSEAQ</sequence>
<dbReference type="OrthoDB" id="74529at2759"/>
<organism evidence="2">
    <name type="scientific">Aphanomyces invadans</name>
    <dbReference type="NCBI Taxonomy" id="157072"/>
    <lineage>
        <taxon>Eukaryota</taxon>
        <taxon>Sar</taxon>
        <taxon>Stramenopiles</taxon>
        <taxon>Oomycota</taxon>
        <taxon>Saprolegniomycetes</taxon>
        <taxon>Saprolegniales</taxon>
        <taxon>Verrucalvaceae</taxon>
        <taxon>Aphanomyces</taxon>
    </lineage>
</organism>
<dbReference type="STRING" id="157072.A0A024U626"/>
<dbReference type="SMART" id="SM00248">
    <property type="entry name" value="ANK"/>
    <property type="match status" value="4"/>
</dbReference>
<accession>A0A024U626</accession>
<dbReference type="InterPro" id="IPR002110">
    <property type="entry name" value="Ankyrin_rpt"/>
</dbReference>
<dbReference type="GeneID" id="20083737"/>
<keyword evidence="1" id="KW-0472">Membrane</keyword>
<dbReference type="eggNOG" id="KOG0504">
    <property type="taxonomic scope" value="Eukaryota"/>
</dbReference>
<dbReference type="AlphaFoldDB" id="A0A024U626"/>
<dbReference type="SUPFAM" id="SSF48403">
    <property type="entry name" value="Ankyrin repeat"/>
    <property type="match status" value="1"/>
</dbReference>
<dbReference type="InterPro" id="IPR036770">
    <property type="entry name" value="Ankyrin_rpt-contain_sf"/>
</dbReference>
<dbReference type="PANTHER" id="PTHR46586">
    <property type="entry name" value="ANKYRIN REPEAT-CONTAINING PROTEIN"/>
    <property type="match status" value="1"/>
</dbReference>
<gene>
    <name evidence="2" type="ORF">H310_06687</name>
</gene>
<reference evidence="2" key="1">
    <citation type="submission" date="2013-12" db="EMBL/GenBank/DDBJ databases">
        <title>The Genome Sequence of Aphanomyces invadans NJM9701.</title>
        <authorList>
            <consortium name="The Broad Institute Genomics Platform"/>
            <person name="Russ C."/>
            <person name="Tyler B."/>
            <person name="van West P."/>
            <person name="Dieguez-Uribeondo J."/>
            <person name="Young S.K."/>
            <person name="Zeng Q."/>
            <person name="Gargeya S."/>
            <person name="Fitzgerald M."/>
            <person name="Abouelleil A."/>
            <person name="Alvarado L."/>
            <person name="Chapman S.B."/>
            <person name="Gainer-Dewar J."/>
            <person name="Goldberg J."/>
            <person name="Griggs A."/>
            <person name="Gujja S."/>
            <person name="Hansen M."/>
            <person name="Howarth C."/>
            <person name="Imamovic A."/>
            <person name="Ireland A."/>
            <person name="Larimer J."/>
            <person name="McCowan C."/>
            <person name="Murphy C."/>
            <person name="Pearson M."/>
            <person name="Poon T.W."/>
            <person name="Priest M."/>
            <person name="Roberts A."/>
            <person name="Saif S."/>
            <person name="Shea T."/>
            <person name="Sykes S."/>
            <person name="Wortman J."/>
            <person name="Nusbaum C."/>
            <person name="Birren B."/>
        </authorList>
    </citation>
    <scope>NUCLEOTIDE SEQUENCE [LARGE SCALE GENOMIC DNA]</scope>
    <source>
        <strain evidence="2">NJM9701</strain>
    </source>
</reference>
<protein>
    <submittedName>
        <fullName evidence="2">Uncharacterized protein</fullName>
    </submittedName>
</protein>